<organism evidence="1 2">
    <name type="scientific">Brassica carinata</name>
    <name type="common">Ethiopian mustard</name>
    <name type="synonym">Abyssinian cabbage</name>
    <dbReference type="NCBI Taxonomy" id="52824"/>
    <lineage>
        <taxon>Eukaryota</taxon>
        <taxon>Viridiplantae</taxon>
        <taxon>Streptophyta</taxon>
        <taxon>Embryophyta</taxon>
        <taxon>Tracheophyta</taxon>
        <taxon>Spermatophyta</taxon>
        <taxon>Magnoliopsida</taxon>
        <taxon>eudicotyledons</taxon>
        <taxon>Gunneridae</taxon>
        <taxon>Pentapetalae</taxon>
        <taxon>rosids</taxon>
        <taxon>malvids</taxon>
        <taxon>Brassicales</taxon>
        <taxon>Brassicaceae</taxon>
        <taxon>Brassiceae</taxon>
        <taxon>Brassica</taxon>
    </lineage>
</organism>
<dbReference type="AlphaFoldDB" id="A0A8X7UPK8"/>
<gene>
    <name evidence="1" type="ORF">Bca52824_044770</name>
</gene>
<protein>
    <submittedName>
        <fullName evidence="1">Uncharacterized protein</fullName>
    </submittedName>
</protein>
<dbReference type="Proteomes" id="UP000886595">
    <property type="component" value="Unassembled WGS sequence"/>
</dbReference>
<comment type="caution">
    <text evidence="1">The sequence shown here is derived from an EMBL/GenBank/DDBJ whole genome shotgun (WGS) entry which is preliminary data.</text>
</comment>
<proteinExistence type="predicted"/>
<dbReference type="OrthoDB" id="1112128at2759"/>
<dbReference type="EMBL" id="JAAMPC010000010">
    <property type="protein sequence ID" value="KAG2285166.1"/>
    <property type="molecule type" value="Genomic_DNA"/>
</dbReference>
<sequence length="131" mass="15093">MNRGVFRDGGTSLHWKMAMASFEDFHAGIRDLDVFVREGFMPTSIDKALKNIEEKLRRAKAVSKANGFTKNAMESDVLIMWKSLFDKPSEDLWTLKMMRLGILNDMFHPLLKERAEENSFLRSISCLDTCN</sequence>
<evidence type="ECO:0000313" key="2">
    <source>
        <dbReference type="Proteomes" id="UP000886595"/>
    </source>
</evidence>
<keyword evidence="2" id="KW-1185">Reference proteome</keyword>
<name>A0A8X7UPK8_BRACI</name>
<reference evidence="1 2" key="1">
    <citation type="submission" date="2020-02" db="EMBL/GenBank/DDBJ databases">
        <authorList>
            <person name="Ma Q."/>
            <person name="Huang Y."/>
            <person name="Song X."/>
            <person name="Pei D."/>
        </authorList>
    </citation>
    <scope>NUCLEOTIDE SEQUENCE [LARGE SCALE GENOMIC DNA]</scope>
    <source>
        <strain evidence="1">Sxm20200214</strain>
        <tissue evidence="1">Leaf</tissue>
    </source>
</reference>
<accession>A0A8X7UPK8</accession>
<evidence type="ECO:0000313" key="1">
    <source>
        <dbReference type="EMBL" id="KAG2285166.1"/>
    </source>
</evidence>
<dbReference type="Pfam" id="PF06683">
    <property type="entry name" value="DUF1184"/>
    <property type="match status" value="1"/>
</dbReference>
<dbReference type="InterPro" id="IPR009568">
    <property type="entry name" value="DUF1184"/>
</dbReference>